<dbReference type="CDD" id="cd00312">
    <property type="entry name" value="Esterase_lipase"/>
    <property type="match status" value="1"/>
</dbReference>
<dbReference type="FunFam" id="3.40.50.1820:FF:000092">
    <property type="entry name" value="Carboxylic ester hydrolase"/>
    <property type="match status" value="1"/>
</dbReference>
<evidence type="ECO:0000256" key="5">
    <source>
        <dbReference type="RuleBase" id="RU361235"/>
    </source>
</evidence>
<dbReference type="PANTHER" id="PTHR11559">
    <property type="entry name" value="CARBOXYLESTERASE"/>
    <property type="match status" value="1"/>
</dbReference>
<dbReference type="EC" id="3.1.1.-" evidence="5"/>
<evidence type="ECO:0000313" key="8">
    <source>
        <dbReference type="Proteomes" id="UP000000305"/>
    </source>
</evidence>
<evidence type="ECO:0000256" key="3">
    <source>
        <dbReference type="ARBA" id="ARBA00022801"/>
    </source>
</evidence>
<dbReference type="HOGENOM" id="CLU_006586_13_2_1"/>
<sequence>MKSCSILSLLSVCCCCVILQCRAQQEPTVNIPALGGLRGSQMVSSSGRNFHAFRSIPYAEPPVGNLRFRDPIAAKPWTGRVLDATKEGTTCLQNDLLTGLTQVGQEDCLVLNVYTHKINDAIENALPVMVWIHGGGFSAGSGNFETDFYGPGYILDRDVVLVTINYRVGPFGFLSTEDKEAPGNYGLLDQTLAIKWVKDHIANFGGNPDSITIFGESAGGASVQFQVLSPRSKGLFHRTISQSGAPGCPWAIQKSVGEYTRLLAEDLNCPTSNSRELLACLRNTEAAKILEFKRKLVIPIALSLVPVAFGPRIDSERDSPFLPDDPEVLVSRKQFNQVPMIVGLTKDEGSLFSASLASIDGKNLAVLKTDPLNCLAHAMGMEKQKNGREIAQKAYDHYFGTSESDDDFVTQYGKMASDVGFFKCIDDSVKVFSQYNDQPVYYYNYAHKGQHSITQMLGVPDDIDFGVSHSDELMLMFTSNFIPPMTDPNDIKASKMLLDLWTSFAAHGVPQSEEVIGHWLPTTHQQPRYLQINLESPVLINGEMPFQSGLDFWRSLLNSYSSHQSKKNCNQLKVGLYKYVSTHETVLLGF</sequence>
<evidence type="ECO:0000256" key="4">
    <source>
        <dbReference type="ARBA" id="ARBA00023180"/>
    </source>
</evidence>
<evidence type="ECO:0000313" key="7">
    <source>
        <dbReference type="EMBL" id="EFX78604.1"/>
    </source>
</evidence>
<evidence type="ECO:0000259" key="6">
    <source>
        <dbReference type="Pfam" id="PF00135"/>
    </source>
</evidence>
<comment type="similarity">
    <text evidence="1 5">Belongs to the type-B carboxylesterase/lipase family.</text>
</comment>
<dbReference type="InterPro" id="IPR029058">
    <property type="entry name" value="AB_hydrolase_fold"/>
</dbReference>
<dbReference type="AlphaFoldDB" id="E9GP98"/>
<gene>
    <name evidence="7" type="ORF">DAPPUDRAFT_305141</name>
</gene>
<dbReference type="PhylomeDB" id="E9GP98"/>
<feature type="signal peptide" evidence="5">
    <location>
        <begin position="1"/>
        <end position="23"/>
    </location>
</feature>
<keyword evidence="3 5" id="KW-0378">Hydrolase</keyword>
<dbReference type="InterPro" id="IPR002018">
    <property type="entry name" value="CarbesteraseB"/>
</dbReference>
<keyword evidence="4" id="KW-0325">Glycoprotein</keyword>
<dbReference type="SUPFAM" id="SSF53474">
    <property type="entry name" value="alpha/beta-Hydrolases"/>
    <property type="match status" value="1"/>
</dbReference>
<dbReference type="PROSITE" id="PS00122">
    <property type="entry name" value="CARBOXYLESTERASE_B_1"/>
    <property type="match status" value="1"/>
</dbReference>
<dbReference type="ESTHER" id="dappu-e9gp98">
    <property type="family name" value="Carb_B_Arthropoda"/>
</dbReference>
<name>E9GP98_DAPPU</name>
<dbReference type="InterPro" id="IPR019826">
    <property type="entry name" value="Carboxylesterase_B_AS"/>
</dbReference>
<keyword evidence="2" id="KW-0719">Serine esterase</keyword>
<keyword evidence="5" id="KW-0732">Signal</keyword>
<organism evidence="7 8">
    <name type="scientific">Daphnia pulex</name>
    <name type="common">Water flea</name>
    <dbReference type="NCBI Taxonomy" id="6669"/>
    <lineage>
        <taxon>Eukaryota</taxon>
        <taxon>Metazoa</taxon>
        <taxon>Ecdysozoa</taxon>
        <taxon>Arthropoda</taxon>
        <taxon>Crustacea</taxon>
        <taxon>Branchiopoda</taxon>
        <taxon>Diplostraca</taxon>
        <taxon>Cladocera</taxon>
        <taxon>Anomopoda</taxon>
        <taxon>Daphniidae</taxon>
        <taxon>Daphnia</taxon>
    </lineage>
</organism>
<evidence type="ECO:0000256" key="2">
    <source>
        <dbReference type="ARBA" id="ARBA00022487"/>
    </source>
</evidence>
<evidence type="ECO:0000256" key="1">
    <source>
        <dbReference type="ARBA" id="ARBA00005964"/>
    </source>
</evidence>
<dbReference type="InParanoid" id="E9GP98"/>
<dbReference type="GO" id="GO:0052689">
    <property type="term" value="F:carboxylic ester hydrolase activity"/>
    <property type="evidence" value="ECO:0007669"/>
    <property type="project" value="UniProtKB-KW"/>
</dbReference>
<reference evidence="7 8" key="1">
    <citation type="journal article" date="2011" name="Science">
        <title>The ecoresponsive genome of Daphnia pulex.</title>
        <authorList>
            <person name="Colbourne J.K."/>
            <person name="Pfrender M.E."/>
            <person name="Gilbert D."/>
            <person name="Thomas W.K."/>
            <person name="Tucker A."/>
            <person name="Oakley T.H."/>
            <person name="Tokishita S."/>
            <person name="Aerts A."/>
            <person name="Arnold G.J."/>
            <person name="Basu M.K."/>
            <person name="Bauer D.J."/>
            <person name="Caceres C.E."/>
            <person name="Carmel L."/>
            <person name="Casola C."/>
            <person name="Choi J.H."/>
            <person name="Detter J.C."/>
            <person name="Dong Q."/>
            <person name="Dusheyko S."/>
            <person name="Eads B.D."/>
            <person name="Frohlich T."/>
            <person name="Geiler-Samerotte K.A."/>
            <person name="Gerlach D."/>
            <person name="Hatcher P."/>
            <person name="Jogdeo S."/>
            <person name="Krijgsveld J."/>
            <person name="Kriventseva E.V."/>
            <person name="Kultz D."/>
            <person name="Laforsch C."/>
            <person name="Lindquist E."/>
            <person name="Lopez J."/>
            <person name="Manak J.R."/>
            <person name="Muller J."/>
            <person name="Pangilinan J."/>
            <person name="Patwardhan R.P."/>
            <person name="Pitluck S."/>
            <person name="Pritham E.J."/>
            <person name="Rechtsteiner A."/>
            <person name="Rho M."/>
            <person name="Rogozin I.B."/>
            <person name="Sakarya O."/>
            <person name="Salamov A."/>
            <person name="Schaack S."/>
            <person name="Shapiro H."/>
            <person name="Shiga Y."/>
            <person name="Skalitzky C."/>
            <person name="Smith Z."/>
            <person name="Souvorov A."/>
            <person name="Sung W."/>
            <person name="Tang Z."/>
            <person name="Tsuchiya D."/>
            <person name="Tu H."/>
            <person name="Vos H."/>
            <person name="Wang M."/>
            <person name="Wolf Y.I."/>
            <person name="Yamagata H."/>
            <person name="Yamada T."/>
            <person name="Ye Y."/>
            <person name="Shaw J.R."/>
            <person name="Andrews J."/>
            <person name="Crease T.J."/>
            <person name="Tang H."/>
            <person name="Lucas S.M."/>
            <person name="Robertson H.M."/>
            <person name="Bork P."/>
            <person name="Koonin E.V."/>
            <person name="Zdobnov E.M."/>
            <person name="Grigoriev I.V."/>
            <person name="Lynch M."/>
            <person name="Boore J.L."/>
        </authorList>
    </citation>
    <scope>NUCLEOTIDE SEQUENCE [LARGE SCALE GENOMIC DNA]</scope>
</reference>
<feature type="chain" id="PRO_5005128588" description="Carboxylic ester hydrolase" evidence="5">
    <location>
        <begin position="24"/>
        <end position="590"/>
    </location>
</feature>
<dbReference type="InterPro" id="IPR050309">
    <property type="entry name" value="Type-B_Carboxylest/Lipase"/>
</dbReference>
<dbReference type="EMBL" id="GL732556">
    <property type="protein sequence ID" value="EFX78604.1"/>
    <property type="molecule type" value="Genomic_DNA"/>
</dbReference>
<protein>
    <recommendedName>
        <fullName evidence="5">Carboxylic ester hydrolase</fullName>
        <ecNumber evidence="5">3.1.1.-</ecNumber>
    </recommendedName>
</protein>
<proteinExistence type="inferred from homology"/>
<dbReference type="Pfam" id="PF00135">
    <property type="entry name" value="COesterase"/>
    <property type="match status" value="1"/>
</dbReference>
<dbReference type="OMA" id="KERCELW"/>
<dbReference type="Proteomes" id="UP000000305">
    <property type="component" value="Unassembled WGS sequence"/>
</dbReference>
<accession>E9GP98</accession>
<feature type="domain" description="Carboxylesterase type B" evidence="6">
    <location>
        <begin position="26"/>
        <end position="536"/>
    </location>
</feature>
<dbReference type="Gene3D" id="3.40.50.1820">
    <property type="entry name" value="alpha/beta hydrolase"/>
    <property type="match status" value="1"/>
</dbReference>
<dbReference type="eggNOG" id="KOG1516">
    <property type="taxonomic scope" value="Eukaryota"/>
</dbReference>
<dbReference type="KEGG" id="dpx:DAPPUDRAFT_305141"/>
<dbReference type="STRING" id="6669.E9GP98"/>
<keyword evidence="8" id="KW-1185">Reference proteome</keyword>
<dbReference type="OrthoDB" id="19653at2759"/>